<dbReference type="Pfam" id="PF08275">
    <property type="entry name" value="DNAG_N"/>
    <property type="match status" value="1"/>
</dbReference>
<keyword evidence="3 12" id="KW-0808">Transferase</keyword>
<protein>
    <recommendedName>
        <fullName evidence="12 13">DNA primase</fullName>
        <ecNumber evidence="12">2.7.7.101</ecNumber>
    </recommendedName>
</protein>
<feature type="compositionally biased region" description="Low complexity" evidence="14">
    <location>
        <begin position="472"/>
        <end position="487"/>
    </location>
</feature>
<proteinExistence type="inferred from homology"/>
<feature type="region of interest" description="Disordered" evidence="14">
    <location>
        <begin position="91"/>
        <end position="111"/>
    </location>
</feature>
<keyword evidence="8 12" id="KW-0862">Zinc</keyword>
<feature type="domain" description="Toprim" evidence="15">
    <location>
        <begin position="263"/>
        <end position="345"/>
    </location>
</feature>
<keyword evidence="7 12" id="KW-0863">Zinc-finger</keyword>
<evidence type="ECO:0000256" key="12">
    <source>
        <dbReference type="HAMAP-Rule" id="MF_00974"/>
    </source>
</evidence>
<feature type="region of interest" description="Disordered" evidence="14">
    <location>
        <begin position="435"/>
        <end position="530"/>
    </location>
</feature>
<keyword evidence="17" id="KW-1185">Reference proteome</keyword>
<keyword evidence="10 12" id="KW-0238">DNA-binding</keyword>
<evidence type="ECO:0000256" key="4">
    <source>
        <dbReference type="ARBA" id="ARBA00022695"/>
    </source>
</evidence>
<gene>
    <name evidence="12 16" type="primary">dnaG</name>
    <name evidence="16" type="ORF">ACG0Z6_09020</name>
</gene>
<reference evidence="16 17" key="1">
    <citation type="submission" date="2024-08" db="EMBL/GenBank/DDBJ databases">
        <authorList>
            <person name="Lu H."/>
        </authorList>
    </citation>
    <scope>NUCLEOTIDE SEQUENCE [LARGE SCALE GENOMIC DNA]</scope>
    <source>
        <strain evidence="16 17">BYS180W</strain>
    </source>
</reference>
<dbReference type="Proteomes" id="UP001606099">
    <property type="component" value="Unassembled WGS sequence"/>
</dbReference>
<evidence type="ECO:0000313" key="16">
    <source>
        <dbReference type="EMBL" id="MFG6448384.1"/>
    </source>
</evidence>
<dbReference type="InterPro" id="IPR034151">
    <property type="entry name" value="TOPRIM_DnaG_bac"/>
</dbReference>
<dbReference type="PROSITE" id="PS50880">
    <property type="entry name" value="TOPRIM"/>
    <property type="match status" value="1"/>
</dbReference>
<keyword evidence="1 12" id="KW-0240">DNA-directed RNA polymerase</keyword>
<evidence type="ECO:0000256" key="5">
    <source>
        <dbReference type="ARBA" id="ARBA00022705"/>
    </source>
</evidence>
<evidence type="ECO:0000256" key="8">
    <source>
        <dbReference type="ARBA" id="ARBA00022833"/>
    </source>
</evidence>
<dbReference type="Gene3D" id="3.90.980.10">
    <property type="entry name" value="DNA primase, catalytic core, N-terminal domain"/>
    <property type="match status" value="1"/>
</dbReference>
<keyword evidence="2 12" id="KW-0639">Primosome</keyword>
<dbReference type="Gene3D" id="1.20.50.20">
    <property type="entry name" value="DnaG, RNA polymerase domain, helical bundle"/>
    <property type="match status" value="1"/>
</dbReference>
<dbReference type="PANTHER" id="PTHR30313:SF2">
    <property type="entry name" value="DNA PRIMASE"/>
    <property type="match status" value="1"/>
</dbReference>
<dbReference type="InterPro" id="IPR050219">
    <property type="entry name" value="DnaG_primase"/>
</dbReference>
<evidence type="ECO:0000256" key="13">
    <source>
        <dbReference type="PIRNR" id="PIRNR002811"/>
    </source>
</evidence>
<dbReference type="RefSeq" id="WP_394460556.1">
    <property type="nucleotide sequence ID" value="NZ_JBIGHZ010000003.1"/>
</dbReference>
<comment type="catalytic activity">
    <reaction evidence="12">
        <text>ssDNA + n NTP = ssDNA/pppN(pN)n-1 hybrid + (n-1) diphosphate.</text>
        <dbReference type="EC" id="2.7.7.101"/>
    </reaction>
</comment>
<comment type="function">
    <text evidence="12 13">RNA polymerase that catalyzes the synthesis of short RNA molecules used as primers for DNA polymerase during DNA replication.</text>
</comment>
<dbReference type="InterPro" id="IPR030846">
    <property type="entry name" value="DnaG_bac"/>
</dbReference>
<dbReference type="SUPFAM" id="SSF56731">
    <property type="entry name" value="DNA primase core"/>
    <property type="match status" value="1"/>
</dbReference>
<dbReference type="HAMAP" id="MF_00974">
    <property type="entry name" value="DNA_primase_DnaG"/>
    <property type="match status" value="1"/>
</dbReference>
<dbReference type="PIRSF" id="PIRSF002811">
    <property type="entry name" value="DnaG"/>
    <property type="match status" value="1"/>
</dbReference>
<dbReference type="InterPro" id="IPR006295">
    <property type="entry name" value="DNA_primase_DnaG"/>
</dbReference>
<keyword evidence="4 12" id="KW-0548">Nucleotidyltransferase</keyword>
<dbReference type="NCBIfam" id="TIGR01391">
    <property type="entry name" value="dnaG"/>
    <property type="match status" value="1"/>
</dbReference>
<dbReference type="Gene3D" id="3.90.580.10">
    <property type="entry name" value="Zinc finger, CHC2-type domain"/>
    <property type="match status" value="1"/>
</dbReference>
<evidence type="ECO:0000256" key="3">
    <source>
        <dbReference type="ARBA" id="ARBA00022679"/>
    </source>
</evidence>
<dbReference type="Pfam" id="PF13155">
    <property type="entry name" value="Toprim_2"/>
    <property type="match status" value="1"/>
</dbReference>
<dbReference type="SMART" id="SM00400">
    <property type="entry name" value="ZnF_CHCC"/>
    <property type="match status" value="1"/>
</dbReference>
<comment type="subunit">
    <text evidence="12">Monomer. Interacts with DnaB.</text>
</comment>
<evidence type="ECO:0000256" key="6">
    <source>
        <dbReference type="ARBA" id="ARBA00022723"/>
    </source>
</evidence>
<dbReference type="Pfam" id="PF01807">
    <property type="entry name" value="Zn_ribbon_DnaG"/>
    <property type="match status" value="1"/>
</dbReference>
<evidence type="ECO:0000256" key="1">
    <source>
        <dbReference type="ARBA" id="ARBA00022478"/>
    </source>
</evidence>
<dbReference type="EMBL" id="JBIGHZ010000003">
    <property type="protein sequence ID" value="MFG6448384.1"/>
    <property type="molecule type" value="Genomic_DNA"/>
</dbReference>
<accession>A0ABW7FVN9</accession>
<organism evidence="16 17">
    <name type="scientific">Roseateles rivi</name>
    <dbReference type="NCBI Taxonomy" id="3299028"/>
    <lineage>
        <taxon>Bacteria</taxon>
        <taxon>Pseudomonadati</taxon>
        <taxon>Pseudomonadota</taxon>
        <taxon>Betaproteobacteria</taxon>
        <taxon>Burkholderiales</taxon>
        <taxon>Sphaerotilaceae</taxon>
        <taxon>Roseateles</taxon>
    </lineage>
</organism>
<dbReference type="InterPro" id="IPR002694">
    <property type="entry name" value="Znf_CHC2"/>
</dbReference>
<name>A0ABW7FVN9_9BURK</name>
<comment type="domain">
    <text evidence="12">Contains an N-terminal zinc-binding domain, a central core domain that contains the primase activity, and a C-terminal DnaB-binding domain.</text>
</comment>
<feature type="zinc finger region" description="CHC2-type" evidence="12">
    <location>
        <begin position="37"/>
        <end position="61"/>
    </location>
</feature>
<dbReference type="SUPFAM" id="SSF57783">
    <property type="entry name" value="Zinc beta-ribbon"/>
    <property type="match status" value="1"/>
</dbReference>
<dbReference type="InterPro" id="IPR006171">
    <property type="entry name" value="TOPRIM_dom"/>
</dbReference>
<evidence type="ECO:0000256" key="2">
    <source>
        <dbReference type="ARBA" id="ARBA00022515"/>
    </source>
</evidence>
<keyword evidence="11 12" id="KW-0804">Transcription</keyword>
<keyword evidence="9" id="KW-0460">Magnesium</keyword>
<sequence>MIPTGFIQDLLARTDIVDVISRHVELKKAGINHKGLCPFHGEKSPSFIVSPTRQTYHCFGCGVHGNAVGFLMEHLGIGFIDAVKDLAQSAGMQVPEEERSPQQRAQEQAHKQQQVQLTDVLEQACAHYRKQLKLHPQAVAYLKRRGLTGKVAAHFQLGYAPEGWRALASAFAQYDQPSLVDAGLVILQEDAGKSGQEQKRYDRFRDRIMFPIRNVQGQVIGFGGRVLDKGEPKYLNSPETPVFSKGRELYGLFEARQALRRSGYALVVEGYMDVVALAQHGLGHAVATLGTACTPEHVAKLLRFTDTVVFSFDGDAAGRRAAARALDAALAHATDTRSFRFLFLPPEHDPDSYVRELGHEAFSEQMKQALPLSEYLLEHAAAGCDLQTAEGRARMLAQARPLWERLPVGVLQQQILAGLARQGQLSETALRTLWAPTSAQQSPQPNTAAKPRRTAAAEEPAYAEPPPWHDIPSPTSTEHSSEPPNTSATRPTSASPAPGTARKPWSKDGKGSWRRQPTDPTQGLPRQAPTAPVQRLVRILLSQSSLWAQLSEEDLHLLHALPGDAAQVLAWLERHITEHGPEDWAALRDGLAQDDLLETVQRLGGLPIEVATAEALQEDLAHVLRQLHIARLEQESSALASGNPDVDALRQIQALRLRIQQLKSAG</sequence>
<dbReference type="InterPro" id="IPR037068">
    <property type="entry name" value="DNA_primase_core_N_sf"/>
</dbReference>
<keyword evidence="6 12" id="KW-0479">Metal-binding</keyword>
<dbReference type="InterPro" id="IPR036977">
    <property type="entry name" value="DNA_primase_Znf_CHC2"/>
</dbReference>
<evidence type="ECO:0000313" key="17">
    <source>
        <dbReference type="Proteomes" id="UP001606099"/>
    </source>
</evidence>
<comment type="similarity">
    <text evidence="12 13">Belongs to the DnaG primase family.</text>
</comment>
<keyword evidence="5 12" id="KW-0235">DNA replication</keyword>
<dbReference type="InterPro" id="IPR013264">
    <property type="entry name" value="DNAG_N"/>
</dbReference>
<dbReference type="InterPro" id="IPR019475">
    <property type="entry name" value="DNA_primase_DnaB-bd"/>
</dbReference>
<feature type="compositionally biased region" description="Polar residues" evidence="14">
    <location>
        <begin position="435"/>
        <end position="444"/>
    </location>
</feature>
<dbReference type="SMART" id="SM00493">
    <property type="entry name" value="TOPRIM"/>
    <property type="match status" value="1"/>
</dbReference>
<dbReference type="PANTHER" id="PTHR30313">
    <property type="entry name" value="DNA PRIMASE"/>
    <property type="match status" value="1"/>
</dbReference>
<evidence type="ECO:0000256" key="7">
    <source>
        <dbReference type="ARBA" id="ARBA00022771"/>
    </source>
</evidence>
<comment type="caution">
    <text evidence="16">The sequence shown here is derived from an EMBL/GenBank/DDBJ whole genome shotgun (WGS) entry which is preliminary data.</text>
</comment>
<dbReference type="Gene3D" id="3.40.1360.10">
    <property type="match status" value="1"/>
</dbReference>
<dbReference type="CDD" id="cd03364">
    <property type="entry name" value="TOPRIM_DnaG_primases"/>
    <property type="match status" value="1"/>
</dbReference>
<evidence type="ECO:0000256" key="9">
    <source>
        <dbReference type="ARBA" id="ARBA00022842"/>
    </source>
</evidence>
<comment type="cofactor">
    <cofactor evidence="12 13">
        <name>Zn(2+)</name>
        <dbReference type="ChEBI" id="CHEBI:29105"/>
    </cofactor>
    <text evidence="12 13">Binds 1 zinc ion per monomer.</text>
</comment>
<evidence type="ECO:0000259" key="15">
    <source>
        <dbReference type="PROSITE" id="PS50880"/>
    </source>
</evidence>
<evidence type="ECO:0000256" key="14">
    <source>
        <dbReference type="SAM" id="MobiDB-lite"/>
    </source>
</evidence>
<evidence type="ECO:0000256" key="10">
    <source>
        <dbReference type="ARBA" id="ARBA00023125"/>
    </source>
</evidence>
<feature type="compositionally biased region" description="Low complexity" evidence="14">
    <location>
        <begin position="102"/>
        <end position="111"/>
    </location>
</feature>
<dbReference type="Pfam" id="PF10410">
    <property type="entry name" value="DnaB_bind"/>
    <property type="match status" value="1"/>
</dbReference>
<evidence type="ECO:0000256" key="11">
    <source>
        <dbReference type="ARBA" id="ARBA00023163"/>
    </source>
</evidence>
<dbReference type="EC" id="2.7.7.101" evidence="12"/>